<name>A0AA48GPF6_9BACT</name>
<dbReference type="GO" id="GO:0006935">
    <property type="term" value="P:chemotaxis"/>
    <property type="evidence" value="ECO:0007669"/>
    <property type="project" value="InterPro"/>
</dbReference>
<keyword evidence="3" id="KW-1185">Reference proteome</keyword>
<feature type="domain" description="CheW-like" evidence="1">
    <location>
        <begin position="350"/>
        <end position="490"/>
    </location>
</feature>
<dbReference type="PANTHER" id="PTHR22617:SF23">
    <property type="entry name" value="CHEMOTAXIS PROTEIN CHEW"/>
    <property type="match status" value="1"/>
</dbReference>
<feature type="domain" description="CheW-like" evidence="1">
    <location>
        <begin position="186"/>
        <end position="327"/>
    </location>
</feature>
<sequence>MATADVQARQAHDIVPSGQLVTFTLDGVEFGLDIDRVQEITPRTDITPVPGSPSFVLGVVNLRGMIIPVLDSRLRFHLPPKAPTDKTRIIILGLAGQPTGLMVDSVAEVVKLDDFTLRDTPPLVAGVRSEYLAGMVTAGDRLITLINLDKILDSAEFGLRESLGEATAAGSSFMSLEGAVEQVEDELPYVTFTLGRESFGIDLKLVEEIIEIPSITKVPDAPPYVLGVICLRDQVLPLLDFIQLLQVEPGEKDGSGDMVILLSFGTAKLGIVVDGIQEIIRIREDDILPPPQTLSERESKDLEGVVLRSDRMVSLLKVLDIITGEDQAKIAAMSTSLIREKEEEAADAHELPMVVFRLGPEAYSLRLHEVREIIMVGNITPVPRAPSFIEGVLNLRGEVMPVIDLRERFGLDRQKPTNLSRIVITPIGGVSTGLIVDSVDEVKSVDNRRLEEPPRVTAVGANAFIEKVARTEEGVVFLLNVQRLLTDVEGQQLQAFQGKKKG</sequence>
<evidence type="ECO:0000313" key="3">
    <source>
        <dbReference type="Proteomes" id="UP001228113"/>
    </source>
</evidence>
<dbReference type="KEGG" id="msea:METESE_00870"/>
<dbReference type="GO" id="GO:0007165">
    <property type="term" value="P:signal transduction"/>
    <property type="evidence" value="ECO:0007669"/>
    <property type="project" value="InterPro"/>
</dbReference>
<dbReference type="AlphaFoldDB" id="A0AA48GPF6"/>
<protein>
    <submittedName>
        <fullName evidence="2">Chemotaxis protein CheW</fullName>
    </submittedName>
</protein>
<gene>
    <name evidence="2" type="ORF">METESE_00870</name>
</gene>
<dbReference type="CDD" id="cd00732">
    <property type="entry name" value="CheW"/>
    <property type="match status" value="1"/>
</dbReference>
<accession>A0AA48GPF6</accession>
<dbReference type="InterPro" id="IPR036061">
    <property type="entry name" value="CheW-like_dom_sf"/>
</dbReference>
<evidence type="ECO:0000313" key="2">
    <source>
        <dbReference type="EMBL" id="BDU75129.1"/>
    </source>
</evidence>
<dbReference type="SUPFAM" id="SSF50341">
    <property type="entry name" value="CheW-like"/>
    <property type="match status" value="3"/>
</dbReference>
<dbReference type="Pfam" id="PF01584">
    <property type="entry name" value="CheW"/>
    <property type="match status" value="3"/>
</dbReference>
<organism evidence="2 3">
    <name type="scientific">Mesoterricola sediminis</name>
    <dbReference type="NCBI Taxonomy" id="2927980"/>
    <lineage>
        <taxon>Bacteria</taxon>
        <taxon>Pseudomonadati</taxon>
        <taxon>Acidobacteriota</taxon>
        <taxon>Holophagae</taxon>
        <taxon>Holophagales</taxon>
        <taxon>Holophagaceae</taxon>
        <taxon>Mesoterricola</taxon>
    </lineage>
</organism>
<dbReference type="InterPro" id="IPR039315">
    <property type="entry name" value="CheW"/>
</dbReference>
<dbReference type="Proteomes" id="UP001228113">
    <property type="component" value="Chromosome"/>
</dbReference>
<reference evidence="2" key="1">
    <citation type="journal article" date="2023" name="Int. J. Syst. Evol. Microbiol.">
        <title>Mesoterricola silvestris gen. nov., sp. nov., Mesoterricola sediminis sp. nov., Geothrix oryzae sp. nov., Geothrix edaphica sp. nov., Geothrix rubra sp. nov., and Geothrix limicola sp. nov., six novel members of Acidobacteriota isolated from soils.</title>
        <authorList>
            <person name="Itoh H."/>
            <person name="Sugisawa Y."/>
            <person name="Mise K."/>
            <person name="Xu Z."/>
            <person name="Kuniyasu M."/>
            <person name="Ushijima N."/>
            <person name="Kawano K."/>
            <person name="Kobayashi E."/>
            <person name="Shiratori Y."/>
            <person name="Masuda Y."/>
            <person name="Senoo K."/>
        </authorList>
    </citation>
    <scope>NUCLEOTIDE SEQUENCE</scope>
    <source>
        <strain evidence="2">W786</strain>
    </source>
</reference>
<dbReference type="PANTHER" id="PTHR22617">
    <property type="entry name" value="CHEMOTAXIS SENSOR HISTIDINE KINASE-RELATED"/>
    <property type="match status" value="1"/>
</dbReference>
<evidence type="ECO:0000259" key="1">
    <source>
        <dbReference type="PROSITE" id="PS50851"/>
    </source>
</evidence>
<dbReference type="GO" id="GO:0005829">
    <property type="term" value="C:cytosol"/>
    <property type="evidence" value="ECO:0007669"/>
    <property type="project" value="TreeGrafter"/>
</dbReference>
<dbReference type="Gene3D" id="2.30.30.40">
    <property type="entry name" value="SH3 Domains"/>
    <property type="match status" value="3"/>
</dbReference>
<dbReference type="Gene3D" id="2.40.50.180">
    <property type="entry name" value="CheA-289, Domain 4"/>
    <property type="match status" value="3"/>
</dbReference>
<dbReference type="PROSITE" id="PS50851">
    <property type="entry name" value="CHEW"/>
    <property type="match status" value="3"/>
</dbReference>
<feature type="domain" description="CheW-like" evidence="1">
    <location>
        <begin position="17"/>
        <end position="157"/>
    </location>
</feature>
<proteinExistence type="predicted"/>
<dbReference type="EMBL" id="AP027081">
    <property type="protein sequence ID" value="BDU75129.1"/>
    <property type="molecule type" value="Genomic_DNA"/>
</dbReference>
<dbReference type="SMART" id="SM00260">
    <property type="entry name" value="CheW"/>
    <property type="match status" value="3"/>
</dbReference>
<dbReference type="RefSeq" id="WP_243335143.1">
    <property type="nucleotide sequence ID" value="NZ_AP027081.1"/>
</dbReference>
<dbReference type="InterPro" id="IPR002545">
    <property type="entry name" value="CheW-lke_dom"/>
</dbReference>